<accession>A0A9X2RL80</accession>
<keyword evidence="4 6" id="KW-1133">Transmembrane helix</keyword>
<evidence type="ECO:0000256" key="3">
    <source>
        <dbReference type="ARBA" id="ARBA00022692"/>
    </source>
</evidence>
<dbReference type="PANTHER" id="PTHR33529:SF6">
    <property type="entry name" value="YJGP_YJGQ FAMILY PERMEASE"/>
    <property type="match status" value="1"/>
</dbReference>
<dbReference type="GO" id="GO:0043190">
    <property type="term" value="C:ATP-binding cassette (ABC) transporter complex"/>
    <property type="evidence" value="ECO:0007669"/>
    <property type="project" value="TreeGrafter"/>
</dbReference>
<dbReference type="PANTHER" id="PTHR33529">
    <property type="entry name" value="SLR0882 PROTEIN-RELATED"/>
    <property type="match status" value="1"/>
</dbReference>
<comment type="subcellular location">
    <subcellularLocation>
        <location evidence="1">Cell membrane</location>
        <topology evidence="1">Multi-pass membrane protein</topology>
    </subcellularLocation>
</comment>
<organism evidence="7 8">
    <name type="scientific">Parvularcula maris</name>
    <dbReference type="NCBI Taxonomy" id="2965077"/>
    <lineage>
        <taxon>Bacteria</taxon>
        <taxon>Pseudomonadati</taxon>
        <taxon>Pseudomonadota</taxon>
        <taxon>Alphaproteobacteria</taxon>
        <taxon>Parvularculales</taxon>
        <taxon>Parvularculaceae</taxon>
        <taxon>Parvularcula</taxon>
    </lineage>
</organism>
<dbReference type="EMBL" id="JANIBC010000016">
    <property type="protein sequence ID" value="MCQ8186332.1"/>
    <property type="molecule type" value="Genomic_DNA"/>
</dbReference>
<evidence type="ECO:0000256" key="6">
    <source>
        <dbReference type="SAM" id="Phobius"/>
    </source>
</evidence>
<protein>
    <submittedName>
        <fullName evidence="7">LptF/LptG family permease</fullName>
    </submittedName>
</protein>
<feature type="transmembrane region" description="Helical" evidence="6">
    <location>
        <begin position="328"/>
        <end position="349"/>
    </location>
</feature>
<keyword evidence="3 6" id="KW-0812">Transmembrane</keyword>
<evidence type="ECO:0000256" key="4">
    <source>
        <dbReference type="ARBA" id="ARBA00022989"/>
    </source>
</evidence>
<keyword evidence="5 6" id="KW-0472">Membrane</keyword>
<keyword evidence="2" id="KW-1003">Cell membrane</keyword>
<evidence type="ECO:0000256" key="1">
    <source>
        <dbReference type="ARBA" id="ARBA00004651"/>
    </source>
</evidence>
<dbReference type="InterPro" id="IPR005495">
    <property type="entry name" value="LptG/LptF_permease"/>
</dbReference>
<evidence type="ECO:0000256" key="2">
    <source>
        <dbReference type="ARBA" id="ARBA00022475"/>
    </source>
</evidence>
<gene>
    <name evidence="7" type="ORF">NOG11_13170</name>
</gene>
<proteinExistence type="predicted"/>
<evidence type="ECO:0000313" key="7">
    <source>
        <dbReference type="EMBL" id="MCQ8186332.1"/>
    </source>
</evidence>
<reference evidence="7" key="1">
    <citation type="submission" date="2022-07" db="EMBL/GenBank/DDBJ databases">
        <title>Parvularcula maris sp. nov., an algicidal bacterium isolated from seawater.</title>
        <authorList>
            <person name="Li F."/>
        </authorList>
    </citation>
    <scope>NUCLEOTIDE SEQUENCE</scope>
    <source>
        <strain evidence="7">BGMRC 0090</strain>
    </source>
</reference>
<evidence type="ECO:0000313" key="8">
    <source>
        <dbReference type="Proteomes" id="UP001142610"/>
    </source>
</evidence>
<feature type="transmembrane region" description="Helical" evidence="6">
    <location>
        <begin position="300"/>
        <end position="322"/>
    </location>
</feature>
<dbReference type="RefSeq" id="WP_256620241.1">
    <property type="nucleotide sequence ID" value="NZ_JANIBC010000016.1"/>
</dbReference>
<keyword evidence="8" id="KW-1185">Reference proteome</keyword>
<name>A0A9X2RL80_9PROT</name>
<dbReference type="GO" id="GO:0015920">
    <property type="term" value="P:lipopolysaccharide transport"/>
    <property type="evidence" value="ECO:0007669"/>
    <property type="project" value="TreeGrafter"/>
</dbReference>
<sequence>MTPFWRLTLYLSGIFAKRWLVVTLGAVSLVALLDGLSNASEIAASEGGSQLQYLLARAPVIFDRLLLITLMLTLILTYLYLIGQRELVAISGSGVSAAQQLLVLLVPLTALSVLSTIFIDITVPRSVAHLQSWSAPGYDTNLISDDDPLWLVEDDTLIRISSRRRSDGIGEVEFFELGEDAQVERVTFAEGAVYEGPRQWRLLDPVTYSTVSDDEVTSRSSWSSPQTPSSLDLLIAAPRDVSLATMWSLSRKTGSGARPGFSYDTWFWHRLTRPLAAIGLLLLTVSLMQRFGRSDGGYGAMLGVLTVGFGYMIAEGVLLSLAESGVVPVLPTIGILVGLLTLGGLYAWLGQETLER</sequence>
<feature type="transmembrane region" description="Helical" evidence="6">
    <location>
        <begin position="101"/>
        <end position="123"/>
    </location>
</feature>
<comment type="caution">
    <text evidence="7">The sequence shown here is derived from an EMBL/GenBank/DDBJ whole genome shotgun (WGS) entry which is preliminary data.</text>
</comment>
<dbReference type="Pfam" id="PF03739">
    <property type="entry name" value="LptF_LptG"/>
    <property type="match status" value="1"/>
</dbReference>
<feature type="transmembrane region" description="Helical" evidence="6">
    <location>
        <begin position="63"/>
        <end position="81"/>
    </location>
</feature>
<dbReference type="Proteomes" id="UP001142610">
    <property type="component" value="Unassembled WGS sequence"/>
</dbReference>
<evidence type="ECO:0000256" key="5">
    <source>
        <dbReference type="ARBA" id="ARBA00023136"/>
    </source>
</evidence>
<dbReference type="AlphaFoldDB" id="A0A9X2RL80"/>